<feature type="domain" description="Ppx/GppA phosphatase N-terminal" evidence="2">
    <location>
        <begin position="275"/>
        <end position="559"/>
    </location>
</feature>
<accession>A0ABV8Y1W4</accession>
<protein>
    <submittedName>
        <fullName evidence="3">DUF501 domain-containing protein</fullName>
    </submittedName>
</protein>
<evidence type="ECO:0000313" key="4">
    <source>
        <dbReference type="Proteomes" id="UP001595965"/>
    </source>
</evidence>
<dbReference type="PANTHER" id="PTHR30005">
    <property type="entry name" value="EXOPOLYPHOSPHATASE"/>
    <property type="match status" value="1"/>
</dbReference>
<dbReference type="PANTHER" id="PTHR30005:SF13">
    <property type="entry name" value="EXOPOLYPHOSPHATASE 2"/>
    <property type="match status" value="1"/>
</dbReference>
<feature type="region of interest" description="Disordered" evidence="1">
    <location>
        <begin position="196"/>
        <end position="236"/>
    </location>
</feature>
<reference evidence="4" key="1">
    <citation type="journal article" date="2019" name="Int. J. Syst. Evol. Microbiol.">
        <title>The Global Catalogue of Microorganisms (GCM) 10K type strain sequencing project: providing services to taxonomists for standard genome sequencing and annotation.</title>
        <authorList>
            <consortium name="The Broad Institute Genomics Platform"/>
            <consortium name="The Broad Institute Genome Sequencing Center for Infectious Disease"/>
            <person name="Wu L."/>
            <person name="Ma J."/>
        </authorList>
    </citation>
    <scope>NUCLEOTIDE SEQUENCE [LARGE SCALE GENOMIC DNA]</scope>
    <source>
        <strain evidence="4">CGMCC 1.12125</strain>
    </source>
</reference>
<keyword evidence="4" id="KW-1185">Reference proteome</keyword>
<dbReference type="SUPFAM" id="SSF53067">
    <property type="entry name" value="Actin-like ATPase domain"/>
    <property type="match status" value="2"/>
</dbReference>
<feature type="compositionally biased region" description="Basic and acidic residues" evidence="1">
    <location>
        <begin position="215"/>
        <end position="228"/>
    </location>
</feature>
<comment type="caution">
    <text evidence="3">The sequence shown here is derived from an EMBL/GenBank/DDBJ whole genome shotgun (WGS) entry which is preliminary data.</text>
</comment>
<gene>
    <name evidence="3" type="ORF">ACFO0K_14275</name>
</gene>
<dbReference type="EMBL" id="JBHSEN010000002">
    <property type="protein sequence ID" value="MFC4430837.1"/>
    <property type="molecule type" value="Genomic_DNA"/>
</dbReference>
<dbReference type="Gene3D" id="3.30.420.40">
    <property type="match status" value="1"/>
</dbReference>
<evidence type="ECO:0000256" key="1">
    <source>
        <dbReference type="SAM" id="MobiDB-lite"/>
    </source>
</evidence>
<dbReference type="InterPro" id="IPR007511">
    <property type="entry name" value="DUF501"/>
</dbReference>
<dbReference type="InterPro" id="IPR043129">
    <property type="entry name" value="ATPase_NBD"/>
</dbReference>
<evidence type="ECO:0000313" key="3">
    <source>
        <dbReference type="EMBL" id="MFC4430837.1"/>
    </source>
</evidence>
<name>A0ABV8Y1W4_9MICC</name>
<proteinExistence type="predicted"/>
<evidence type="ECO:0000259" key="2">
    <source>
        <dbReference type="Pfam" id="PF02541"/>
    </source>
</evidence>
<dbReference type="Pfam" id="PF02541">
    <property type="entry name" value="Ppx-GppA"/>
    <property type="match status" value="1"/>
</dbReference>
<organism evidence="3 4">
    <name type="scientific">Citricoccus alkalitolerans</name>
    <dbReference type="NCBI Taxonomy" id="246603"/>
    <lineage>
        <taxon>Bacteria</taxon>
        <taxon>Bacillati</taxon>
        <taxon>Actinomycetota</taxon>
        <taxon>Actinomycetes</taxon>
        <taxon>Micrococcales</taxon>
        <taxon>Micrococcaceae</taxon>
        <taxon>Citricoccus</taxon>
    </lineage>
</organism>
<dbReference type="Pfam" id="PF04417">
    <property type="entry name" value="DUF501"/>
    <property type="match status" value="1"/>
</dbReference>
<dbReference type="InterPro" id="IPR050273">
    <property type="entry name" value="GppA/Ppx_hydrolase"/>
</dbReference>
<dbReference type="Gene3D" id="3.30.420.150">
    <property type="entry name" value="Exopolyphosphatase. Domain 2"/>
    <property type="match status" value="1"/>
</dbReference>
<dbReference type="CDD" id="cd24119">
    <property type="entry name" value="ASKHA_NBD_MtPPX2-like"/>
    <property type="match status" value="1"/>
</dbReference>
<dbReference type="RefSeq" id="WP_344225772.1">
    <property type="nucleotide sequence ID" value="NZ_BAAALH010000001.1"/>
</dbReference>
<sequence>MTQNQDRTPTQQDLDTISLQLNRPARDVVEIGARCVCGNPLVATTAPRLSNGIPFPTTFYLTHPVLTAAVSRLEASGAMTEMSERLQQDDELSARYRSAHEAYLSERDRVGRVAGTDEVPEISGISAGGMPERVKCLHVLVGHSLAAGPGVNPLGDEALERMRDDWTAETCWCAGAWDPGAPVPSRDLSRHVKRLAGERNPVQTPLQGTAPRSPGSKDNEANTRKGDDGGPGPDRTVAAIDCGTNSIRLLVARLESPTDQTEDQAGTGSTAAPRLVDLHREMRVVRLGEGVDATGRLSESAMQRTFAATEDYAAIIRDLGATSVRFVATSASRDAANAADFTAGIRERLGVDPEIVTGDEEAALSFAGAASSHAAAGPVLVVDLGGGSTEFVLGTLSGPGGTGPQVTHALSVKMGCVRFTERHLRTDPPTEAEIQAAVQDIEDALDEAEASIPLGEVAAVVGVAGTVTTVTAAALGLEAYDPGVIHGTELDVDIIGDTAGRLLAATRDERAALPYMHPGRVDVIGAGALIWSMILRRVARAGHGAVTTAIASEHDILDGIALSQTA</sequence>
<dbReference type="Proteomes" id="UP001595965">
    <property type="component" value="Unassembled WGS sequence"/>
</dbReference>
<dbReference type="InterPro" id="IPR003695">
    <property type="entry name" value="Ppx_GppA_N"/>
</dbReference>